<evidence type="ECO:0000256" key="1">
    <source>
        <dbReference type="SAM" id="MobiDB-lite"/>
    </source>
</evidence>
<feature type="compositionally biased region" description="Basic residues" evidence="1">
    <location>
        <begin position="443"/>
        <end position="454"/>
    </location>
</feature>
<dbReference type="VEuPathDB" id="TriTrypDB:ADEAN_000470100"/>
<proteinExistence type="predicted"/>
<keyword evidence="3" id="KW-1185">Reference proteome</keyword>
<dbReference type="Proteomes" id="UP000515908">
    <property type="component" value="Chromosome 08"/>
</dbReference>
<feature type="region of interest" description="Disordered" evidence="1">
    <location>
        <begin position="608"/>
        <end position="631"/>
    </location>
</feature>
<accession>A0A7G2CEV5</accession>
<dbReference type="AlphaFoldDB" id="A0A7G2CEV5"/>
<feature type="compositionally biased region" description="Low complexity" evidence="1">
    <location>
        <begin position="477"/>
        <end position="486"/>
    </location>
</feature>
<feature type="region of interest" description="Disordered" evidence="1">
    <location>
        <begin position="510"/>
        <end position="540"/>
    </location>
</feature>
<reference evidence="2 3" key="1">
    <citation type="submission" date="2020-08" db="EMBL/GenBank/DDBJ databases">
        <authorList>
            <person name="Newling K."/>
            <person name="Davey J."/>
            <person name="Forrester S."/>
        </authorList>
    </citation>
    <scope>NUCLEOTIDE SEQUENCE [LARGE SCALE GENOMIC DNA]</scope>
    <source>
        <strain evidence="3">Crithidia deanei Carvalho (ATCC PRA-265)</strain>
    </source>
</reference>
<protein>
    <submittedName>
        <fullName evidence="2">Uncharacterized protein</fullName>
    </submittedName>
</protein>
<feature type="region of interest" description="Disordered" evidence="1">
    <location>
        <begin position="105"/>
        <end position="142"/>
    </location>
</feature>
<feature type="compositionally biased region" description="Basic and acidic residues" evidence="1">
    <location>
        <begin position="455"/>
        <end position="467"/>
    </location>
</feature>
<feature type="region of interest" description="Disordered" evidence="1">
    <location>
        <begin position="1"/>
        <end position="22"/>
    </location>
</feature>
<organism evidence="2 3">
    <name type="scientific">Angomonas deanei</name>
    <dbReference type="NCBI Taxonomy" id="59799"/>
    <lineage>
        <taxon>Eukaryota</taxon>
        <taxon>Discoba</taxon>
        <taxon>Euglenozoa</taxon>
        <taxon>Kinetoplastea</taxon>
        <taxon>Metakinetoplastina</taxon>
        <taxon>Trypanosomatida</taxon>
        <taxon>Trypanosomatidae</taxon>
        <taxon>Strigomonadinae</taxon>
        <taxon>Angomonas</taxon>
    </lineage>
</organism>
<dbReference type="EMBL" id="LR877152">
    <property type="protein sequence ID" value="CAD2217223.1"/>
    <property type="molecule type" value="Genomic_DNA"/>
</dbReference>
<gene>
    <name evidence="2" type="ORF">ADEAN_000470100</name>
</gene>
<evidence type="ECO:0000313" key="3">
    <source>
        <dbReference type="Proteomes" id="UP000515908"/>
    </source>
</evidence>
<feature type="region of interest" description="Disordered" evidence="1">
    <location>
        <begin position="432"/>
        <end position="489"/>
    </location>
</feature>
<evidence type="ECO:0000313" key="2">
    <source>
        <dbReference type="EMBL" id="CAD2217223.1"/>
    </source>
</evidence>
<feature type="compositionally biased region" description="Polar residues" evidence="1">
    <location>
        <begin position="105"/>
        <end position="124"/>
    </location>
</feature>
<name>A0A7G2CEV5_9TRYP</name>
<sequence length="654" mass="74492">MTRDWLDRHDRHQKGSDEKENNFQEKYNRAAHPYFHLSHSKVDCWTSTEHFHQLPSPKTDIPAMEGIETDKIEIRQDEMANHHNQQESLVSVKESKMTIDTAKENTLLSNHHNTTSSLDTSPIPTGTLRDPSPTDGRHHAGDEWRDHERIVVSPRKGRVATKERSHPGRSPSFVVHMIQHILNQCGVQFKSGKLKNSKLHYNDNNSYNNSLIFFCFQFFEDFYGIYTWKEKVKKFTYYLFLYKNTSTLTFIFHQYYTSNNNNNNGGARDDNCVFSLQNFKRFSFMATELAKHASILKQKNTTSLFSATEYYFPVSSLFENMGDYGTNPNPLVNIVQQVQQMHRPAAALSPEALHIVLQHIKEWIDHPLPQEKTNETQNGETVVLPSVFLYHGNEDNNNTTSNDDHLVVTHVEVHALAQALVEVMALFPHGLPPSSLTDGSQSRTRHTSTKPARNKQKELFRGEREAVPEAYRMTAESSSSYRSPSPLQCPPSNKDAYYYSYVSPNEESCRASEAHSATSSQPAQIEEGPRPSSRASTVAENTVTEEVQVHGHNSRTSEAETFNVFLKYDPISESNSSIEHSYTNHNNNFDDTDDMKHTLENLLKRRATRQAEGAATVSSPGEDSRPHPAGDCTAGRFTLYNHILSEDEMMRAFT</sequence>